<evidence type="ECO:0000256" key="3">
    <source>
        <dbReference type="ARBA" id="ARBA00023163"/>
    </source>
</evidence>
<dbReference type="InterPro" id="IPR013324">
    <property type="entry name" value="RNA_pol_sigma_r3/r4-like"/>
</dbReference>
<dbReference type="InterPro" id="IPR039425">
    <property type="entry name" value="RNA_pol_sigma-70-like"/>
</dbReference>
<dbReference type="AlphaFoldDB" id="D0LGE6"/>
<evidence type="ECO:0000256" key="1">
    <source>
        <dbReference type="ARBA" id="ARBA00023015"/>
    </source>
</evidence>
<dbReference type="eggNOG" id="COG1595">
    <property type="taxonomic scope" value="Bacteria"/>
</dbReference>
<keyword evidence="2" id="KW-0731">Sigma factor</keyword>
<keyword evidence="6" id="KW-1185">Reference proteome</keyword>
<dbReference type="PANTHER" id="PTHR43133:SF51">
    <property type="entry name" value="RNA POLYMERASE SIGMA FACTOR"/>
    <property type="match status" value="1"/>
</dbReference>
<dbReference type="GO" id="GO:0016987">
    <property type="term" value="F:sigma factor activity"/>
    <property type="evidence" value="ECO:0007669"/>
    <property type="project" value="UniProtKB-KW"/>
</dbReference>
<dbReference type="InterPro" id="IPR007630">
    <property type="entry name" value="RNA_pol_sigma70_r4"/>
</dbReference>
<organism evidence="5 6">
    <name type="scientific">Haliangium ochraceum (strain DSM 14365 / JCM 11303 / SMP-2)</name>
    <dbReference type="NCBI Taxonomy" id="502025"/>
    <lineage>
        <taxon>Bacteria</taxon>
        <taxon>Pseudomonadati</taxon>
        <taxon>Myxococcota</taxon>
        <taxon>Polyangia</taxon>
        <taxon>Haliangiales</taxon>
        <taxon>Kofleriaceae</taxon>
        <taxon>Haliangium</taxon>
    </lineage>
</organism>
<proteinExistence type="predicted"/>
<evidence type="ECO:0000256" key="2">
    <source>
        <dbReference type="ARBA" id="ARBA00023082"/>
    </source>
</evidence>
<keyword evidence="1" id="KW-0805">Transcription regulation</keyword>
<dbReference type="HOGENOM" id="CLU_1064644_0_0_7"/>
<dbReference type="InterPro" id="IPR036388">
    <property type="entry name" value="WH-like_DNA-bd_sf"/>
</dbReference>
<keyword evidence="3" id="KW-0804">Transcription</keyword>
<dbReference type="Gene3D" id="1.10.10.10">
    <property type="entry name" value="Winged helix-like DNA-binding domain superfamily/Winged helix DNA-binding domain"/>
    <property type="match status" value="1"/>
</dbReference>
<dbReference type="KEGG" id="hoh:Hoch_5694"/>
<accession>D0LGE6</accession>
<dbReference type="EMBL" id="CP001804">
    <property type="protein sequence ID" value="ACY18171.1"/>
    <property type="molecule type" value="Genomic_DNA"/>
</dbReference>
<feature type="domain" description="RNA polymerase sigma-70 region 4" evidence="4">
    <location>
        <begin position="202"/>
        <end position="250"/>
    </location>
</feature>
<dbReference type="Pfam" id="PF04545">
    <property type="entry name" value="Sigma70_r4"/>
    <property type="match status" value="1"/>
</dbReference>
<protein>
    <submittedName>
        <fullName evidence="5">RNA polymerase, sigma-24 subunit, ECF subfamily</fullName>
    </submittedName>
</protein>
<reference evidence="5 6" key="1">
    <citation type="journal article" date="2010" name="Stand. Genomic Sci.">
        <title>Complete genome sequence of Haliangium ochraceum type strain (SMP-2).</title>
        <authorList>
            <consortium name="US DOE Joint Genome Institute (JGI-PGF)"/>
            <person name="Ivanova N."/>
            <person name="Daum C."/>
            <person name="Lang E."/>
            <person name="Abt B."/>
            <person name="Kopitz M."/>
            <person name="Saunders E."/>
            <person name="Lapidus A."/>
            <person name="Lucas S."/>
            <person name="Glavina Del Rio T."/>
            <person name="Nolan M."/>
            <person name="Tice H."/>
            <person name="Copeland A."/>
            <person name="Cheng J.F."/>
            <person name="Chen F."/>
            <person name="Bruce D."/>
            <person name="Goodwin L."/>
            <person name="Pitluck S."/>
            <person name="Mavromatis K."/>
            <person name="Pati A."/>
            <person name="Mikhailova N."/>
            <person name="Chen A."/>
            <person name="Palaniappan K."/>
            <person name="Land M."/>
            <person name="Hauser L."/>
            <person name="Chang Y.J."/>
            <person name="Jeffries C.D."/>
            <person name="Detter J.C."/>
            <person name="Brettin T."/>
            <person name="Rohde M."/>
            <person name="Goker M."/>
            <person name="Bristow J."/>
            <person name="Markowitz V."/>
            <person name="Eisen J.A."/>
            <person name="Hugenholtz P."/>
            <person name="Kyrpides N.C."/>
            <person name="Klenk H.P."/>
        </authorList>
    </citation>
    <scope>NUCLEOTIDE SEQUENCE [LARGE SCALE GENOMIC DNA]</scope>
    <source>
        <strain evidence="6">DSM 14365 / CIP 107738 / JCM 11303 / AJ 13395 / SMP-2</strain>
    </source>
</reference>
<gene>
    <name evidence="5" type="ordered locus">Hoch_5694</name>
</gene>
<dbReference type="RefSeq" id="WP_012830763.1">
    <property type="nucleotide sequence ID" value="NC_013440.1"/>
</dbReference>
<sequence>MNAAKRRLNSKEEQDLHTQLALFWNDRTHEERNAYANVLVFLILNGGDVLAPAAFEVIVHDIIKHPTTPLPYCIEADEDFREAVAIAVMDKLRASGPVNGEGADDAAAQEQPWRRLVGYQCDNDIASGNFRAWLKVIAYRTAVDLLRRHPMSVGSRGGRRWLRSVPIDDWDAGGQAVEHWYTDTPLAVRLDVLRALVTTGAWLQDLAEEDREMLCMRVDADMGYREIADRFDSTPEAVRKRIKRLREKLRDELELSMLQRA</sequence>
<evidence type="ECO:0000313" key="6">
    <source>
        <dbReference type="Proteomes" id="UP000001880"/>
    </source>
</evidence>
<dbReference type="PANTHER" id="PTHR43133">
    <property type="entry name" value="RNA POLYMERASE ECF-TYPE SIGMA FACTO"/>
    <property type="match status" value="1"/>
</dbReference>
<dbReference type="GO" id="GO:0006352">
    <property type="term" value="P:DNA-templated transcription initiation"/>
    <property type="evidence" value="ECO:0007669"/>
    <property type="project" value="InterPro"/>
</dbReference>
<dbReference type="SUPFAM" id="SSF88659">
    <property type="entry name" value="Sigma3 and sigma4 domains of RNA polymerase sigma factors"/>
    <property type="match status" value="1"/>
</dbReference>
<evidence type="ECO:0000259" key="4">
    <source>
        <dbReference type="Pfam" id="PF04545"/>
    </source>
</evidence>
<evidence type="ECO:0000313" key="5">
    <source>
        <dbReference type="EMBL" id="ACY18171.1"/>
    </source>
</evidence>
<name>D0LGE6_HALO1</name>
<dbReference type="Proteomes" id="UP000001880">
    <property type="component" value="Chromosome"/>
</dbReference>